<keyword evidence="4" id="KW-1185">Reference proteome</keyword>
<dbReference type="InterPro" id="IPR032830">
    <property type="entry name" value="XPB/Ssl2_N"/>
</dbReference>
<protein>
    <submittedName>
        <fullName evidence="3">Helicase conserved C-terminal domain-containing protein</fullName>
    </submittedName>
</protein>
<keyword evidence="3" id="KW-0347">Helicase</keyword>
<reference evidence="3 4" key="1">
    <citation type="submission" date="2017-01" db="EMBL/GenBank/DDBJ databases">
        <authorList>
            <person name="Varghese N."/>
            <person name="Submissions S."/>
        </authorList>
    </citation>
    <scope>NUCLEOTIDE SEQUENCE [LARGE SCALE GENOMIC DNA]</scope>
    <source>
        <strain evidence="3 4">ATCC 23464</strain>
    </source>
</reference>
<feature type="domain" description="Helicase XPB/Ssl2 N-terminal" evidence="2">
    <location>
        <begin position="335"/>
        <end position="415"/>
    </location>
</feature>
<evidence type="ECO:0000256" key="1">
    <source>
        <dbReference type="SAM" id="Coils"/>
    </source>
</evidence>
<dbReference type="Proteomes" id="UP000186666">
    <property type="component" value="Unassembled WGS sequence"/>
</dbReference>
<organism evidence="3 4">
    <name type="scientific">Paenibacillus macquariensis</name>
    <dbReference type="NCBI Taxonomy" id="948756"/>
    <lineage>
        <taxon>Bacteria</taxon>
        <taxon>Bacillati</taxon>
        <taxon>Bacillota</taxon>
        <taxon>Bacilli</taxon>
        <taxon>Bacillales</taxon>
        <taxon>Paenibacillaceae</taxon>
        <taxon>Paenibacillus</taxon>
    </lineage>
</organism>
<sequence>MNRDQPNMNKVADLSSLSACEQAILRRVYACFAGQSFNDANFMKLRLQGYSGAEHLLSFLVLRKKGYIRAQKCSWGEQLYYIPLDQLQLLHHMLYTHDLLEVKEEVQIMKEAKPGIVLDLFHTLVFVALDHLPLTTKGTVHKKSIQKITERLNLKEEDLNELIIQISDAENIPLHVAIILDLLHNLQLVTREPKHIVVQETPLYRWLNMNTEQMTSVLVKIVTERYGAYHPEMQHWCSLICQPVFLSGQWVEIEHLLDWMTREKMINSSQRDEMRIRAKAWLRALTGFGWMDVGVVSGNRICFRWSISADEVLNAFHDDRGNLPTSDGSTTSRFYVQPDFDIIVLPDVPYVLRWKLMMFTEIGKSDRMSIYRLTKDSITQAVKRGVGIDEIMNFMAEYSETGVPEHISLTLKQWDKDTNHSEVILSSSGIETRMDSFSEQQVKKTWNDDRHNFIKEHGSVHSIHIEDDMPLPESFFPGIEQIPMMWTREFRSYHFSTGIQMMEQAILWRTKVKVSLGAQEVDFIPLHIMHNPYVISGEVYNPVMMQYERIQLSPSDWKELRLIVPNFT</sequence>
<keyword evidence="3" id="KW-0547">Nucleotide-binding</keyword>
<dbReference type="Pfam" id="PF13625">
    <property type="entry name" value="Helicase_C_3"/>
    <property type="match status" value="1"/>
</dbReference>
<feature type="coiled-coil region" evidence="1">
    <location>
        <begin position="145"/>
        <end position="172"/>
    </location>
</feature>
<dbReference type="RefSeq" id="WP_068589604.1">
    <property type="nucleotide sequence ID" value="NZ_FTNK01000001.1"/>
</dbReference>
<dbReference type="GO" id="GO:0004386">
    <property type="term" value="F:helicase activity"/>
    <property type="evidence" value="ECO:0007669"/>
    <property type="project" value="UniProtKB-KW"/>
</dbReference>
<keyword evidence="3" id="KW-0067">ATP-binding</keyword>
<evidence type="ECO:0000313" key="3">
    <source>
        <dbReference type="EMBL" id="SIQ37128.1"/>
    </source>
</evidence>
<proteinExistence type="predicted"/>
<accession>A0ABY1JL42</accession>
<comment type="caution">
    <text evidence="3">The sequence shown here is derived from an EMBL/GenBank/DDBJ whole genome shotgun (WGS) entry which is preliminary data.</text>
</comment>
<dbReference type="EMBL" id="FTNK01000001">
    <property type="protein sequence ID" value="SIQ37128.1"/>
    <property type="molecule type" value="Genomic_DNA"/>
</dbReference>
<gene>
    <name evidence="3" type="ORF">SAMN05421578_101455</name>
</gene>
<evidence type="ECO:0000259" key="2">
    <source>
        <dbReference type="Pfam" id="PF13625"/>
    </source>
</evidence>
<name>A0ABY1JL42_9BACL</name>
<keyword evidence="1" id="KW-0175">Coiled coil</keyword>
<evidence type="ECO:0000313" key="4">
    <source>
        <dbReference type="Proteomes" id="UP000186666"/>
    </source>
</evidence>
<keyword evidence="3" id="KW-0378">Hydrolase</keyword>